<evidence type="ECO:0000313" key="3">
    <source>
        <dbReference type="RefSeq" id="XP_014668809.1"/>
    </source>
</evidence>
<keyword evidence="2" id="KW-1185">Reference proteome</keyword>
<sequence length="310" mass="33174">MCSEDAESLLHILTFFGMTAGGSTALAENREGVFGIVTGFLHSICALEIVPLALRQTVLASCFCVAGAVVAAPPSDDGVELVEQDPCVLKFAMHILEVLHRKEEQRRISQEESSTGSHADATVTSSGQKSNDRDAEAGGADRPFRTVDGAEDSSEVTRERTTAADSADNRASGRADSTEQAGDVPSPRTKESSEVVEQQVAPGDVSNEEPAAILHEQLMRFIRDLIMALPQEQFSPIHAVLNEAKRSQRLLLLRHLLDESPECVRRLHAVAALKGSRLHHLQHAIAGLLPEKEEDGKGSPTAAASSSSVS</sequence>
<protein>
    <submittedName>
        <fullName evidence="3">Uncharacterized protein LOC106810058</fullName>
    </submittedName>
</protein>
<organism evidence="2 3">
    <name type="scientific">Priapulus caudatus</name>
    <name type="common">Priapulid worm</name>
    <dbReference type="NCBI Taxonomy" id="37621"/>
    <lineage>
        <taxon>Eukaryota</taxon>
        <taxon>Metazoa</taxon>
        <taxon>Ecdysozoa</taxon>
        <taxon>Scalidophora</taxon>
        <taxon>Priapulida</taxon>
        <taxon>Priapulimorpha</taxon>
        <taxon>Priapulimorphida</taxon>
        <taxon>Priapulidae</taxon>
        <taxon>Priapulus</taxon>
    </lineage>
</organism>
<dbReference type="RefSeq" id="XP_014668809.1">
    <property type="nucleotide sequence ID" value="XM_014813323.1"/>
</dbReference>
<name>A0ABM1E9D8_PRICU</name>
<dbReference type="GeneID" id="106810058"/>
<feature type="region of interest" description="Disordered" evidence="1">
    <location>
        <begin position="289"/>
        <end position="310"/>
    </location>
</feature>
<accession>A0ABM1E9D8</accession>
<evidence type="ECO:0000256" key="1">
    <source>
        <dbReference type="SAM" id="MobiDB-lite"/>
    </source>
</evidence>
<feature type="compositionally biased region" description="Basic and acidic residues" evidence="1">
    <location>
        <begin position="155"/>
        <end position="177"/>
    </location>
</feature>
<reference evidence="3" key="1">
    <citation type="submission" date="2025-08" db="UniProtKB">
        <authorList>
            <consortium name="RefSeq"/>
        </authorList>
    </citation>
    <scope>IDENTIFICATION</scope>
</reference>
<proteinExistence type="predicted"/>
<evidence type="ECO:0000313" key="2">
    <source>
        <dbReference type="Proteomes" id="UP000695022"/>
    </source>
</evidence>
<gene>
    <name evidence="3" type="primary">LOC106810058</name>
</gene>
<feature type="region of interest" description="Disordered" evidence="1">
    <location>
        <begin position="106"/>
        <end position="203"/>
    </location>
</feature>
<dbReference type="Proteomes" id="UP000695022">
    <property type="component" value="Unplaced"/>
</dbReference>